<keyword evidence="2" id="KW-0472">Membrane</keyword>
<feature type="transmembrane region" description="Helical" evidence="2">
    <location>
        <begin position="574"/>
        <end position="594"/>
    </location>
</feature>
<keyword evidence="2" id="KW-0812">Transmembrane</keyword>
<feature type="transmembrane region" description="Helical" evidence="2">
    <location>
        <begin position="382"/>
        <end position="403"/>
    </location>
</feature>
<keyword evidence="2" id="KW-1133">Transmembrane helix</keyword>
<accession>A0A177EJT8</accession>
<dbReference type="GeneID" id="93646556"/>
<dbReference type="RefSeq" id="XP_067545332.1">
    <property type="nucleotide sequence ID" value="XM_067687624.1"/>
</dbReference>
<evidence type="ECO:0000313" key="4">
    <source>
        <dbReference type="Proteomes" id="UP000185944"/>
    </source>
</evidence>
<gene>
    <name evidence="3" type="ORF">NEDG_00206</name>
</gene>
<evidence type="ECO:0000256" key="1">
    <source>
        <dbReference type="SAM" id="MobiDB-lite"/>
    </source>
</evidence>
<dbReference type="AlphaFoldDB" id="A0A177EJT8"/>
<dbReference type="EMBL" id="LTDL01000014">
    <property type="protein sequence ID" value="OAG31731.1"/>
    <property type="molecule type" value="Genomic_DNA"/>
</dbReference>
<sequence>MPESASKETTTPKAAPVKKSTKQTPVEKLTKNMKEAWKQRNWLLLGAAPLVYFMELVILAIQRTVNLFSAMTITVFDYILVSLFIKKTCQVFANPADEIYTTITKIWPEPEKKDTKATTDAKEKKVDLTERDKPESQSKTFLLAKAAESLLSGVLWVVDLVVRGIEYVISLAIAIGQLIFDKVLRVIAAPVFLVSKIVTSFFSYFKSVTQIYLSTIPYLGKLFARPAAPGGLIDIAHETDLVLRTYYHPLLAQAPGATLAAQIATTETGITEMCEVLKSRTSQGFSLLTAICNLYLKVWVLSGALVTGSFLRMLYDFVDLLITRGDRTEILLFLGTLVVLYLTYLAPGLISSTDPSVLLLGRTRWSTLFKDWSVERMPYIELVLGVAAANLFLCYRFLTQPVAEPEEEKKGRSGKSKLSERLDLNYTLTLISTLFLVLMSMAKSLNVLAGGPNSVAETGAGALIWIGLAQCLRDAQSLLHHLSTSSEMHLVQTLLLMLMCSTCMVSAPGFVCFGIMGISGAYLISSLQPRVLEEVPEDEVAKHWIYLGIRGALVAIVLSTMSQSMTDDVWRIFVYIRVFMYGLYDLFCSDLYLFRQGIKMAILG</sequence>
<protein>
    <submittedName>
        <fullName evidence="3">Uncharacterized protein</fullName>
    </submittedName>
</protein>
<evidence type="ECO:0000256" key="2">
    <source>
        <dbReference type="SAM" id="Phobius"/>
    </source>
</evidence>
<reference evidence="3 4" key="1">
    <citation type="submission" date="2016-02" db="EMBL/GenBank/DDBJ databases">
        <title>Discovery of a natural microsporidian pathogen with a broad tissue tropism in Caenorhabditis elegans.</title>
        <authorList>
            <person name="Luallen R.J."/>
            <person name="Reinke A.W."/>
            <person name="Tong L."/>
            <person name="Botts M.R."/>
            <person name="Felix M.-A."/>
            <person name="Troemel E.R."/>
        </authorList>
    </citation>
    <scope>NUCLEOTIDE SEQUENCE [LARGE SCALE GENOMIC DNA]</scope>
    <source>
        <strain evidence="3 4">JUm2807</strain>
    </source>
</reference>
<dbReference type="VEuPathDB" id="MicrosporidiaDB:NEDG_00206"/>
<feature type="transmembrane region" description="Helical" evidence="2">
    <location>
        <begin position="298"/>
        <end position="318"/>
    </location>
</feature>
<feature type="transmembrane region" description="Helical" evidence="2">
    <location>
        <begin position="544"/>
        <end position="562"/>
    </location>
</feature>
<feature type="transmembrane region" description="Helical" evidence="2">
    <location>
        <begin position="67"/>
        <end position="85"/>
    </location>
</feature>
<comment type="caution">
    <text evidence="3">The sequence shown here is derived from an EMBL/GenBank/DDBJ whole genome shotgun (WGS) entry which is preliminary data.</text>
</comment>
<evidence type="ECO:0000313" key="3">
    <source>
        <dbReference type="EMBL" id="OAG31731.1"/>
    </source>
</evidence>
<feature type="transmembrane region" description="Helical" evidence="2">
    <location>
        <begin position="493"/>
        <end position="524"/>
    </location>
</feature>
<dbReference type="Proteomes" id="UP000185944">
    <property type="component" value="Unassembled WGS sequence"/>
</dbReference>
<proteinExistence type="predicted"/>
<feature type="transmembrane region" description="Helical" evidence="2">
    <location>
        <begin position="187"/>
        <end position="205"/>
    </location>
</feature>
<feature type="transmembrane region" description="Helical" evidence="2">
    <location>
        <begin position="330"/>
        <end position="350"/>
    </location>
</feature>
<name>A0A177EJT8_9MICR</name>
<feature type="transmembrane region" description="Helical" evidence="2">
    <location>
        <begin position="424"/>
        <end position="442"/>
    </location>
</feature>
<feature type="transmembrane region" description="Helical" evidence="2">
    <location>
        <begin position="42"/>
        <end position="61"/>
    </location>
</feature>
<organism evidence="3 4">
    <name type="scientific">Nematocida displodere</name>
    <dbReference type="NCBI Taxonomy" id="1805483"/>
    <lineage>
        <taxon>Eukaryota</taxon>
        <taxon>Fungi</taxon>
        <taxon>Fungi incertae sedis</taxon>
        <taxon>Microsporidia</taxon>
        <taxon>Nematocida</taxon>
    </lineage>
</organism>
<keyword evidence="4" id="KW-1185">Reference proteome</keyword>
<feature type="region of interest" description="Disordered" evidence="1">
    <location>
        <begin position="1"/>
        <end position="25"/>
    </location>
</feature>